<dbReference type="GO" id="GO:0004497">
    <property type="term" value="F:monooxygenase activity"/>
    <property type="evidence" value="ECO:0007669"/>
    <property type="project" value="UniProtKB-KW"/>
</dbReference>
<dbReference type="InterPro" id="IPR029058">
    <property type="entry name" value="AB_hydrolase_fold"/>
</dbReference>
<dbReference type="Gene3D" id="1.10.630.10">
    <property type="entry name" value="Cytochrome P450"/>
    <property type="match status" value="1"/>
</dbReference>
<evidence type="ECO:0000256" key="7">
    <source>
        <dbReference type="ARBA" id="ARBA00023033"/>
    </source>
</evidence>
<dbReference type="HOGENOM" id="CLU_255379_0_0_1"/>
<dbReference type="InterPro" id="IPR001128">
    <property type="entry name" value="Cyt_P450"/>
</dbReference>
<evidence type="ECO:0000313" key="11">
    <source>
        <dbReference type="Proteomes" id="UP000007963"/>
    </source>
</evidence>
<evidence type="ECO:0000259" key="9">
    <source>
        <dbReference type="Pfam" id="PF05368"/>
    </source>
</evidence>
<dbReference type="Gene3D" id="3.40.50.720">
    <property type="entry name" value="NAD(P)-binding Rossmann-like Domain"/>
    <property type="match status" value="1"/>
</dbReference>
<dbReference type="Pfam" id="PF05368">
    <property type="entry name" value="NmrA"/>
    <property type="match status" value="1"/>
</dbReference>
<dbReference type="RefSeq" id="XP_001209779.1">
    <property type="nucleotide sequence ID" value="XM_001209779.1"/>
</dbReference>
<dbReference type="PRINTS" id="PR00463">
    <property type="entry name" value="EP450I"/>
</dbReference>
<dbReference type="PROSITE" id="PS00086">
    <property type="entry name" value="CYTOCHROME_P450"/>
    <property type="match status" value="1"/>
</dbReference>
<comment type="similarity">
    <text evidence="2">Belongs to the cytochrome P450 family.</text>
</comment>
<dbReference type="InterPro" id="IPR036291">
    <property type="entry name" value="NAD(P)-bd_dom_sf"/>
</dbReference>
<dbReference type="SUPFAM" id="SSF48264">
    <property type="entry name" value="Cytochrome P450"/>
    <property type="match status" value="1"/>
</dbReference>
<feature type="binding site" description="axial binding residue" evidence="8">
    <location>
        <position position="416"/>
    </location>
    <ligand>
        <name>heme</name>
        <dbReference type="ChEBI" id="CHEBI:30413"/>
    </ligand>
    <ligandPart>
        <name>Fe</name>
        <dbReference type="ChEBI" id="CHEBI:18248"/>
    </ligandPart>
</feature>
<evidence type="ECO:0000256" key="8">
    <source>
        <dbReference type="PIRSR" id="PIRSR602401-1"/>
    </source>
</evidence>
<keyword evidence="3 8" id="KW-0349">Heme</keyword>
<protein>
    <recommendedName>
        <fullName evidence="9">NmrA-like domain-containing protein</fullName>
    </recommendedName>
</protein>
<comment type="cofactor">
    <cofactor evidence="1 8">
        <name>heme</name>
        <dbReference type="ChEBI" id="CHEBI:30413"/>
    </cofactor>
</comment>
<dbReference type="PRINTS" id="PR00385">
    <property type="entry name" value="P450"/>
</dbReference>
<reference evidence="11" key="1">
    <citation type="submission" date="2005-09" db="EMBL/GenBank/DDBJ databases">
        <title>Annotation of the Aspergillus terreus NIH2624 genome.</title>
        <authorList>
            <person name="Birren B.W."/>
            <person name="Lander E.S."/>
            <person name="Galagan J.E."/>
            <person name="Nusbaum C."/>
            <person name="Devon K."/>
            <person name="Henn M."/>
            <person name="Ma L.-J."/>
            <person name="Jaffe D.B."/>
            <person name="Butler J."/>
            <person name="Alvarez P."/>
            <person name="Gnerre S."/>
            <person name="Grabherr M."/>
            <person name="Kleber M."/>
            <person name="Mauceli E.W."/>
            <person name="Brockman W."/>
            <person name="Rounsley S."/>
            <person name="Young S.K."/>
            <person name="LaButti K."/>
            <person name="Pushparaj V."/>
            <person name="DeCaprio D."/>
            <person name="Crawford M."/>
            <person name="Koehrsen M."/>
            <person name="Engels R."/>
            <person name="Montgomery P."/>
            <person name="Pearson M."/>
            <person name="Howarth C."/>
            <person name="Larson L."/>
            <person name="Luoma S."/>
            <person name="White J."/>
            <person name="Alvarado L."/>
            <person name="Kodira C.D."/>
            <person name="Zeng Q."/>
            <person name="Oleary S."/>
            <person name="Yandava C."/>
            <person name="Denning D.W."/>
            <person name="Nierman W.C."/>
            <person name="Milne T."/>
            <person name="Madden K."/>
        </authorList>
    </citation>
    <scope>NUCLEOTIDE SEQUENCE [LARGE SCALE GENOMIC DNA]</scope>
    <source>
        <strain evidence="11">NIH 2624 / FGSC A1156</strain>
    </source>
</reference>
<dbReference type="VEuPathDB" id="FungiDB:ATEG_07093"/>
<dbReference type="GO" id="GO:0020037">
    <property type="term" value="F:heme binding"/>
    <property type="evidence" value="ECO:0007669"/>
    <property type="project" value="InterPro"/>
</dbReference>
<feature type="domain" description="NmrA-like" evidence="9">
    <location>
        <begin position="1105"/>
        <end position="1348"/>
    </location>
</feature>
<accession>Q0CGU9</accession>
<dbReference type="Gene3D" id="1.25.40.10">
    <property type="entry name" value="Tetratricopeptide repeat domain"/>
    <property type="match status" value="1"/>
</dbReference>
<dbReference type="OrthoDB" id="3358371at2759"/>
<dbReference type="Gene3D" id="1.20.58.320">
    <property type="entry name" value="TPR-like"/>
    <property type="match status" value="1"/>
</dbReference>
<dbReference type="GO" id="GO:0016705">
    <property type="term" value="F:oxidoreductase activity, acting on paired donors, with incorporation or reduction of molecular oxygen"/>
    <property type="evidence" value="ECO:0007669"/>
    <property type="project" value="InterPro"/>
</dbReference>
<dbReference type="InterPro" id="IPR010323">
    <property type="entry name" value="DUF924"/>
</dbReference>
<dbReference type="EMBL" id="CH476603">
    <property type="protein sequence ID" value="EAU32477.1"/>
    <property type="molecule type" value="Genomic_DNA"/>
</dbReference>
<evidence type="ECO:0000256" key="5">
    <source>
        <dbReference type="ARBA" id="ARBA00023002"/>
    </source>
</evidence>
<evidence type="ECO:0000313" key="10">
    <source>
        <dbReference type="EMBL" id="EAU32477.1"/>
    </source>
</evidence>
<dbReference type="InterPro" id="IPR011990">
    <property type="entry name" value="TPR-like_helical_dom_sf"/>
</dbReference>
<keyword evidence="7" id="KW-0503">Monooxygenase</keyword>
<keyword evidence="6 8" id="KW-0408">Iron</keyword>
<evidence type="ECO:0000256" key="1">
    <source>
        <dbReference type="ARBA" id="ARBA00001971"/>
    </source>
</evidence>
<dbReference type="CDD" id="cd11058">
    <property type="entry name" value="CYP60B-like"/>
    <property type="match status" value="1"/>
</dbReference>
<keyword evidence="4 8" id="KW-0479">Metal-binding</keyword>
<keyword evidence="5" id="KW-0560">Oxidoreductase</keyword>
<dbReference type="eggNOG" id="KOG0158">
    <property type="taxonomic scope" value="Eukaryota"/>
</dbReference>
<evidence type="ECO:0000256" key="6">
    <source>
        <dbReference type="ARBA" id="ARBA00023004"/>
    </source>
</evidence>
<dbReference type="InterPro" id="IPR036396">
    <property type="entry name" value="Cyt_P450_sf"/>
</dbReference>
<dbReference type="SUPFAM" id="SSF48452">
    <property type="entry name" value="TPR-like"/>
    <property type="match status" value="1"/>
</dbReference>
<proteinExistence type="inferred from homology"/>
<dbReference type="InterPro" id="IPR008030">
    <property type="entry name" value="NmrA-like"/>
</dbReference>
<dbReference type="InterPro" id="IPR002401">
    <property type="entry name" value="Cyt_P450_E_grp-I"/>
</dbReference>
<sequence>MSPVLVYLLASVGYDILFHPLANYPGPKLRAASLTPYLWALISGRHHTSVSDLHRQYGPVVRIAPNKLSYITPQAWKDIYGHKKANEPEMAKDAKWQVADPNSPSTREQHGHYRRLFSNGFSNRSLREQEPLLQGYIDMLMDGLERAARDKHPVDIVQWFNWTIFDIIGDLTFGESFECLEKATLHPWVGNMFQAIKGNMLIRVMQETPGLGPYTAGILRYVLPGKALKKREAHFQYTREKVNRRLGNLSPRSDFMDHVLHQPEGRGLTSPELLSNSSLLIMAGSETTATLLSGAVYLLLTNPGKMQKLVDELSTVFPGGSMVNIKSTSRLTYLPAVIEETPALPAACCWDSSRCTGWRLGYRWTTSVAVHHLAAYHSPLNFEQPEDFIPERFIDTSAFQDQRDVLQPFSVGPRNCIGKNLAYAETRLILARLFSQFELELMSESDGWIDQRTYVIWEKPPMVIRRYDLYELFILCKAQPRQLLLKRAQNLDVQSMASIQVWQWVLNNLHEPPNKHRLHCVGGAGFHVHLYGVQELSAQQREDTTVLFHIHGRTRTYKDAEPIAHQLLFGIRERGDSNKGLVVATLDNRNHGSRATRHAVHNWYVSQKSKPTLSYICTTDGTVVDIKLVMKYLASYVDGIFHPTQFIVTGISLGGHITWNMLAEEPSIAGAIIIVGSPNLTDMLVERLGYASLSDIPENTKEWPRSIERLYRERDQALEIIVGKKILILNGALDTLVPSKFTDPWVAKYAHQNDVKFIVQEDCGHSSLTFSTLNSVHPGSYCTGFPFPLRRFVDIHSVWARRLVPDACGTPIRYTIQSLLPQSMPVRFGLCVISLHYRIGCHLLKPLISSKSTIHGLDPSCGAPHSASTLPPPATLRIASLPQLRNPMQRIMSKNYAKVLDFWFGPKGSPGYLQPKSFWYGSPSDDAHVRKHLSRDYEAAKSGSLDLWREEGQGEGALALIILLDQVPRNIFRDTPQAYATDSQALTVARYAVDRGWDKGLPTVQRRYMYSPFNHSEDLKDQEMSTKKRGSKIAPLHHLSTSPRDQPARLLEVPCHLQRSSVSLAQQGIKAAQSPVVSSKTQAIMSAASLATPRPPQRSSCPPQESNLVAAFHGANVIFSVTNYWEPFFRPDCRAKAAELGISCRRYAYDVELQQGKNIADAAAQTVNSLDENGFIVSTLSHAKECSGGRFSELYHFDAKAEVFPGYVNAQYPELARKMSCVQTGYFMSSYKLFPEGYLRKTTKDGKVSFEMTFTTSPDAPVPHLDVNGDTGNFVYAVSKMPPGKSYMACGTTCSWTEYMRIWGEVNSIPACYRQITLEELIAQAPDPEFGREVGDMFSYSTEPGYDGNDKSLLTALDIRNAGIDCPMTSLKEWMEKEDWSQVL</sequence>
<dbReference type="SUPFAM" id="SSF51735">
    <property type="entry name" value="NAD(P)-binding Rossmann-fold domains"/>
    <property type="match status" value="1"/>
</dbReference>
<dbReference type="PANTHER" id="PTHR24305:SF230">
    <property type="entry name" value="P450, PUTATIVE (EUROFUNG)-RELATED"/>
    <property type="match status" value="1"/>
</dbReference>
<organism evidence="10 11">
    <name type="scientific">Aspergillus terreus (strain NIH 2624 / FGSC A1156)</name>
    <dbReference type="NCBI Taxonomy" id="341663"/>
    <lineage>
        <taxon>Eukaryota</taxon>
        <taxon>Fungi</taxon>
        <taxon>Dikarya</taxon>
        <taxon>Ascomycota</taxon>
        <taxon>Pezizomycotina</taxon>
        <taxon>Eurotiomycetes</taxon>
        <taxon>Eurotiomycetidae</taxon>
        <taxon>Eurotiales</taxon>
        <taxon>Aspergillaceae</taxon>
        <taxon>Aspergillus</taxon>
        <taxon>Aspergillus subgen. Circumdati</taxon>
    </lineage>
</organism>
<evidence type="ECO:0000256" key="3">
    <source>
        <dbReference type="ARBA" id="ARBA00022617"/>
    </source>
</evidence>
<dbReference type="Gene3D" id="3.40.50.1820">
    <property type="entry name" value="alpha/beta hydrolase"/>
    <property type="match status" value="1"/>
</dbReference>
<dbReference type="PANTHER" id="PTHR24305">
    <property type="entry name" value="CYTOCHROME P450"/>
    <property type="match status" value="1"/>
</dbReference>
<dbReference type="InterPro" id="IPR017972">
    <property type="entry name" value="Cyt_P450_CS"/>
</dbReference>
<dbReference type="Proteomes" id="UP000007963">
    <property type="component" value="Unassembled WGS sequence"/>
</dbReference>
<dbReference type="SUPFAM" id="SSF53474">
    <property type="entry name" value="alpha/beta-Hydrolases"/>
    <property type="match status" value="1"/>
</dbReference>
<gene>
    <name evidence="10" type="ORF">ATEG_07093</name>
</gene>
<evidence type="ECO:0000256" key="4">
    <source>
        <dbReference type="ARBA" id="ARBA00022723"/>
    </source>
</evidence>
<evidence type="ECO:0000256" key="2">
    <source>
        <dbReference type="ARBA" id="ARBA00010617"/>
    </source>
</evidence>
<dbReference type="InterPro" id="IPR050121">
    <property type="entry name" value="Cytochrome_P450_monoxygenase"/>
</dbReference>
<dbReference type="Pfam" id="PF00067">
    <property type="entry name" value="p450"/>
    <property type="match status" value="1"/>
</dbReference>
<dbReference type="Pfam" id="PF06041">
    <property type="entry name" value="DUF924"/>
    <property type="match status" value="1"/>
</dbReference>
<name>Q0CGU9_ASPTN</name>
<dbReference type="GO" id="GO:0005506">
    <property type="term" value="F:iron ion binding"/>
    <property type="evidence" value="ECO:0007669"/>
    <property type="project" value="InterPro"/>
</dbReference>
<dbReference type="GeneID" id="4318947"/>
<dbReference type="Gene3D" id="3.90.25.10">
    <property type="entry name" value="UDP-galactose 4-epimerase, domain 1"/>
    <property type="match status" value="1"/>
</dbReference>